<reference evidence="1" key="1">
    <citation type="submission" date="2015-04" db="UniProtKB">
        <authorList>
            <consortium name="EnsemblPlants"/>
        </authorList>
    </citation>
    <scope>IDENTIFICATION</scope>
</reference>
<proteinExistence type="predicted"/>
<protein>
    <submittedName>
        <fullName evidence="1">Uncharacterized protein</fullName>
    </submittedName>
</protein>
<dbReference type="EnsemblPlants" id="OGLUM10G01720.1">
    <property type="protein sequence ID" value="OGLUM10G01720.1"/>
    <property type="gene ID" value="OGLUM10G01720"/>
</dbReference>
<name>A0A0E0B7L5_9ORYZ</name>
<dbReference type="HOGENOM" id="CLU_2593661_0_0_1"/>
<evidence type="ECO:0000313" key="2">
    <source>
        <dbReference type="Proteomes" id="UP000026961"/>
    </source>
</evidence>
<dbReference type="Proteomes" id="UP000026961">
    <property type="component" value="Chromosome 10"/>
</dbReference>
<evidence type="ECO:0000313" key="1">
    <source>
        <dbReference type="EnsemblPlants" id="OGLUM10G01720.1"/>
    </source>
</evidence>
<keyword evidence="2" id="KW-1185">Reference proteome</keyword>
<accession>A0A0E0B7L5</accession>
<organism evidence="1">
    <name type="scientific">Oryza glumipatula</name>
    <dbReference type="NCBI Taxonomy" id="40148"/>
    <lineage>
        <taxon>Eukaryota</taxon>
        <taxon>Viridiplantae</taxon>
        <taxon>Streptophyta</taxon>
        <taxon>Embryophyta</taxon>
        <taxon>Tracheophyta</taxon>
        <taxon>Spermatophyta</taxon>
        <taxon>Magnoliopsida</taxon>
        <taxon>Liliopsida</taxon>
        <taxon>Poales</taxon>
        <taxon>Poaceae</taxon>
        <taxon>BOP clade</taxon>
        <taxon>Oryzoideae</taxon>
        <taxon>Oryzeae</taxon>
        <taxon>Oryzinae</taxon>
        <taxon>Oryza</taxon>
    </lineage>
</organism>
<dbReference type="Gramene" id="OGLUM10G01720.1">
    <property type="protein sequence ID" value="OGLUM10G01720.1"/>
    <property type="gene ID" value="OGLUM10G01720"/>
</dbReference>
<reference evidence="1" key="2">
    <citation type="submission" date="2018-05" db="EMBL/GenBank/DDBJ databases">
        <title>OgluRS3 (Oryza glumaepatula Reference Sequence Version 3).</title>
        <authorList>
            <person name="Zhang J."/>
            <person name="Kudrna D."/>
            <person name="Lee S."/>
            <person name="Talag J."/>
            <person name="Welchert J."/>
            <person name="Wing R.A."/>
        </authorList>
    </citation>
    <scope>NUCLEOTIDE SEQUENCE [LARGE SCALE GENOMIC DNA]</scope>
</reference>
<sequence length="80" mass="9031">MADQSFLSYPAATNDWKNKRTILLTRILQQNVDNLLLFGMTTKHKIVSIKLFPHFFSHEATQSACSGADICPSLIMSLLF</sequence>
<dbReference type="AlphaFoldDB" id="A0A0E0B7L5"/>